<dbReference type="AlphaFoldDB" id="A0A9W8A100"/>
<keyword evidence="8" id="KW-0234">DNA repair</keyword>
<keyword evidence="7" id="KW-0804">Transcription</keyword>
<keyword evidence="4" id="KW-0227">DNA damage</keyword>
<dbReference type="GO" id="GO:0003713">
    <property type="term" value="F:transcription coactivator activity"/>
    <property type="evidence" value="ECO:0007669"/>
    <property type="project" value="InterPro"/>
</dbReference>
<dbReference type="GO" id="GO:0000724">
    <property type="term" value="P:double-strand break repair via homologous recombination"/>
    <property type="evidence" value="ECO:0007669"/>
    <property type="project" value="InterPro"/>
</dbReference>
<keyword evidence="5" id="KW-0805">Transcription regulation</keyword>
<feature type="non-terminal residue" evidence="12">
    <location>
        <position position="1"/>
    </location>
</feature>
<proteinExistence type="inferred from homology"/>
<feature type="region of interest" description="Disordered" evidence="11">
    <location>
        <begin position="66"/>
        <end position="115"/>
    </location>
</feature>
<dbReference type="InterPro" id="IPR018468">
    <property type="entry name" value="SFR1/Mei5"/>
</dbReference>
<evidence type="ECO:0000256" key="4">
    <source>
        <dbReference type="ARBA" id="ARBA00022763"/>
    </source>
</evidence>
<sequence length="148" mass="16340">VANLAAEQRRLEQAIDRAEDRRRKLGLVRSIIKQNKGQPLDQLISKWRRAAQQAILHLYERFRESQPDGVWPASGGGNRAFDEPEPRLSTRQSPGLSDGGDGEDDSNAETTRNCAPGTAITLGGFLLMLNADPDLIHFDAEEDEFSAA</sequence>
<evidence type="ECO:0000256" key="6">
    <source>
        <dbReference type="ARBA" id="ARBA00023054"/>
    </source>
</evidence>
<keyword evidence="9" id="KW-0539">Nucleus</keyword>
<dbReference type="EMBL" id="JANBPT010000450">
    <property type="protein sequence ID" value="KAJ1920256.1"/>
    <property type="molecule type" value="Genomic_DNA"/>
</dbReference>
<dbReference type="InterPro" id="IPR042429">
    <property type="entry name" value="SFR1"/>
</dbReference>
<name>A0A9W8A100_9FUNG</name>
<organism evidence="12 13">
    <name type="scientific">Tieghemiomyces parasiticus</name>
    <dbReference type="NCBI Taxonomy" id="78921"/>
    <lineage>
        <taxon>Eukaryota</taxon>
        <taxon>Fungi</taxon>
        <taxon>Fungi incertae sedis</taxon>
        <taxon>Zoopagomycota</taxon>
        <taxon>Kickxellomycotina</taxon>
        <taxon>Dimargaritomycetes</taxon>
        <taxon>Dimargaritales</taxon>
        <taxon>Dimargaritaceae</taxon>
        <taxon>Tieghemiomyces</taxon>
    </lineage>
</organism>
<accession>A0A9W8A100</accession>
<protein>
    <recommendedName>
        <fullName evidence="3">Swi5-dependent recombination DNA repair protein 1 homolog</fullName>
    </recommendedName>
    <alternativeName>
        <fullName evidence="10">Meiosis protein 5 homolog</fullName>
    </alternativeName>
</protein>
<evidence type="ECO:0000256" key="10">
    <source>
        <dbReference type="ARBA" id="ARBA00033234"/>
    </source>
</evidence>
<gene>
    <name evidence="12" type="ORF">IWQ60_007038</name>
</gene>
<evidence type="ECO:0000256" key="9">
    <source>
        <dbReference type="ARBA" id="ARBA00023242"/>
    </source>
</evidence>
<comment type="similarity">
    <text evidence="2">Belongs to the SFR1/MEI5 family.</text>
</comment>
<evidence type="ECO:0000256" key="2">
    <source>
        <dbReference type="ARBA" id="ARBA00008729"/>
    </source>
</evidence>
<evidence type="ECO:0000256" key="8">
    <source>
        <dbReference type="ARBA" id="ARBA00023204"/>
    </source>
</evidence>
<evidence type="ECO:0000313" key="12">
    <source>
        <dbReference type="EMBL" id="KAJ1920256.1"/>
    </source>
</evidence>
<comment type="subcellular location">
    <subcellularLocation>
        <location evidence="1">Nucleus</location>
    </subcellularLocation>
</comment>
<dbReference type="Proteomes" id="UP001150569">
    <property type="component" value="Unassembled WGS sequence"/>
</dbReference>
<keyword evidence="13" id="KW-1185">Reference proteome</keyword>
<evidence type="ECO:0000313" key="13">
    <source>
        <dbReference type="Proteomes" id="UP001150569"/>
    </source>
</evidence>
<dbReference type="PANTHER" id="PTHR28643:SF1">
    <property type="entry name" value="SWI5-DEPENDENT RECOMBINATION DNA REPAIR PROTEIN 1 HOMOLOG"/>
    <property type="match status" value="1"/>
</dbReference>
<evidence type="ECO:0000256" key="5">
    <source>
        <dbReference type="ARBA" id="ARBA00023015"/>
    </source>
</evidence>
<keyword evidence="6" id="KW-0175">Coiled coil</keyword>
<comment type="caution">
    <text evidence="12">The sequence shown here is derived from an EMBL/GenBank/DDBJ whole genome shotgun (WGS) entry which is preliminary data.</text>
</comment>
<dbReference type="OrthoDB" id="27934at2759"/>
<dbReference type="GO" id="GO:0032798">
    <property type="term" value="C:Swi5-Sfr1 complex"/>
    <property type="evidence" value="ECO:0007669"/>
    <property type="project" value="InterPro"/>
</dbReference>
<evidence type="ECO:0000256" key="11">
    <source>
        <dbReference type="SAM" id="MobiDB-lite"/>
    </source>
</evidence>
<evidence type="ECO:0000256" key="1">
    <source>
        <dbReference type="ARBA" id="ARBA00004123"/>
    </source>
</evidence>
<evidence type="ECO:0000256" key="7">
    <source>
        <dbReference type="ARBA" id="ARBA00023163"/>
    </source>
</evidence>
<evidence type="ECO:0000256" key="3">
    <source>
        <dbReference type="ARBA" id="ARBA00014688"/>
    </source>
</evidence>
<dbReference type="PANTHER" id="PTHR28643">
    <property type="entry name" value="SWI5-DEPENDENT RECOMBINATION DNA REPAIR PROTEIN 1 HOMOLOG"/>
    <property type="match status" value="1"/>
</dbReference>
<dbReference type="Gene3D" id="6.10.140.1020">
    <property type="match status" value="1"/>
</dbReference>
<reference evidence="12" key="1">
    <citation type="submission" date="2022-07" db="EMBL/GenBank/DDBJ databases">
        <title>Phylogenomic reconstructions and comparative analyses of Kickxellomycotina fungi.</title>
        <authorList>
            <person name="Reynolds N.K."/>
            <person name="Stajich J.E."/>
            <person name="Barry K."/>
            <person name="Grigoriev I.V."/>
            <person name="Crous P."/>
            <person name="Smith M.E."/>
        </authorList>
    </citation>
    <scope>NUCLEOTIDE SEQUENCE</scope>
    <source>
        <strain evidence="12">RSA 861</strain>
    </source>
</reference>
<dbReference type="Pfam" id="PF10376">
    <property type="entry name" value="Mei5"/>
    <property type="match status" value="1"/>
</dbReference>